<dbReference type="GO" id="GO:0005886">
    <property type="term" value="C:plasma membrane"/>
    <property type="evidence" value="ECO:0007669"/>
    <property type="project" value="UniProtKB-SubCell"/>
</dbReference>
<evidence type="ECO:0000313" key="4">
    <source>
        <dbReference type="EMBL" id="NEY20128.1"/>
    </source>
</evidence>
<organism evidence="3 5">
    <name type="scientific">Heyndrickxia ginsengihumi</name>
    <dbReference type="NCBI Taxonomy" id="363870"/>
    <lineage>
        <taxon>Bacteria</taxon>
        <taxon>Bacillati</taxon>
        <taxon>Bacillota</taxon>
        <taxon>Bacilli</taxon>
        <taxon>Bacillales</taxon>
        <taxon>Bacillaceae</taxon>
        <taxon>Heyndrickxia</taxon>
    </lineage>
</organism>
<evidence type="ECO:0000313" key="5">
    <source>
        <dbReference type="Proteomes" id="UP000030588"/>
    </source>
</evidence>
<dbReference type="Proteomes" id="UP000030588">
    <property type="component" value="Unassembled WGS sequence"/>
</dbReference>
<dbReference type="RefSeq" id="WP_035353847.1">
    <property type="nucleotide sequence ID" value="NZ_JAAIWK010000012.1"/>
</dbReference>
<feature type="transmembrane region" description="Helical" evidence="2">
    <location>
        <begin position="114"/>
        <end position="135"/>
    </location>
</feature>
<evidence type="ECO:0000313" key="6">
    <source>
        <dbReference type="Proteomes" id="UP000476934"/>
    </source>
</evidence>
<dbReference type="Pfam" id="PF01944">
    <property type="entry name" value="SpoIIM"/>
    <property type="match status" value="1"/>
</dbReference>
<dbReference type="InterPro" id="IPR014196">
    <property type="entry name" value="SpoIIM"/>
</dbReference>
<dbReference type="AlphaFoldDB" id="A0A0A6VEM6"/>
<dbReference type="STRING" id="363870.NG54_05950"/>
<keyword evidence="1" id="KW-0749">Sporulation</keyword>
<evidence type="ECO:0000313" key="3">
    <source>
        <dbReference type="EMBL" id="KHD86026.1"/>
    </source>
</evidence>
<reference evidence="4" key="2">
    <citation type="submission" date="2020-02" db="EMBL/GenBank/DDBJ databases">
        <authorList>
            <person name="Feng H."/>
        </authorList>
    </citation>
    <scope>NUCLEOTIDE SEQUENCE [LARGE SCALE GENOMIC DNA]</scope>
    <source>
        <strain evidence="4">Gsoil 114</strain>
    </source>
</reference>
<comment type="subunit">
    <text evidence="1">Component of the MPD complex composed of SpoIIM, SpoIIP and SpoIID.</text>
</comment>
<gene>
    <name evidence="4" type="primary">spoIIM</name>
    <name evidence="4" type="ORF">G4D61_09120</name>
    <name evidence="3" type="ORF">NG54_05950</name>
</gene>
<reference evidence="4 6" key="3">
    <citation type="submission" date="2020-03" db="EMBL/GenBank/DDBJ databases">
        <title>Bacillus aquiflavi sp. nov., isolated from yellow water of strong flavor Chinese baijiu in Yibin region of China.</title>
        <authorList>
            <person name="Xie J."/>
        </authorList>
    </citation>
    <scope>NUCLEOTIDE SEQUENCE [LARGE SCALE GENOMIC DNA]</scope>
    <source>
        <strain evidence="4 6">Gsoil 114</strain>
    </source>
</reference>
<name>A0A0A6VEM6_9BACI</name>
<comment type="function">
    <text evidence="1">Required for complete septum migration and engulfment of the forespore compartment during sporulation. Required for stabilizing and recruiting of SpoIIP to the septal membrane.</text>
</comment>
<dbReference type="InterPro" id="IPR002798">
    <property type="entry name" value="SpoIIM-like"/>
</dbReference>
<comment type="subcellular location">
    <subcellularLocation>
        <location evidence="1">Cell membrane</location>
        <topology evidence="1">Multi-pass membrane protein</topology>
    </subcellularLocation>
    <text evidence="1">Localizes to the sporulation septum and to the second division site within the mother cell. Before the start of engulfment localizes to the septal midpoint, then spreads throughout the septum prior to becoming enriched at the leading edge of the engulfing membrane, where it remains until the completion of membrane migration. Some remain partially trapped at the septum during engulfment and upon completion of engulfment become dispersed in the outer forespore membrane. Localization of the MPD complex to the septal membrane is dependent on SpoIIB.</text>
</comment>
<dbReference type="EMBL" id="JRUN01000012">
    <property type="protein sequence ID" value="KHD86026.1"/>
    <property type="molecule type" value="Genomic_DNA"/>
</dbReference>
<keyword evidence="1 2" id="KW-0472">Membrane</keyword>
<feature type="transmembrane region" description="Helical" evidence="2">
    <location>
        <begin position="181"/>
        <end position="202"/>
    </location>
</feature>
<dbReference type="GO" id="GO:0030435">
    <property type="term" value="P:sporulation resulting in formation of a cellular spore"/>
    <property type="evidence" value="ECO:0007669"/>
    <property type="project" value="UniProtKB-KW"/>
</dbReference>
<sequence>MHNNRRSTNPISRHIQENSSIYSFIIVLFLMGVIFGAIIVNSLSIAQKEDLFYYLKQFFGQVSTGKIATNDDLFRSSFFHNVKFLGLMWVLGISIIGLPLILVLLFLKGLVVGFSIGFLVNQMGWGGFLLSFVTVLPQNLLVIPGFIFTAVMSVMFSLTLIRKIFMKQNIHFPFFQIFMNYCLTFIIAMAVVGLAACIEAYLSPELMRAVIKYVHV</sequence>
<evidence type="ECO:0000256" key="2">
    <source>
        <dbReference type="SAM" id="Phobius"/>
    </source>
</evidence>
<proteinExistence type="predicted"/>
<dbReference type="PIRSF" id="PIRSF038973">
    <property type="entry name" value="SpoIIM"/>
    <property type="match status" value="1"/>
</dbReference>
<feature type="transmembrane region" description="Helical" evidence="2">
    <location>
        <begin position="141"/>
        <end position="161"/>
    </location>
</feature>
<keyword evidence="1" id="KW-1003">Cell membrane</keyword>
<dbReference type="EMBL" id="JAAIWK010000012">
    <property type="protein sequence ID" value="NEY20128.1"/>
    <property type="molecule type" value="Genomic_DNA"/>
</dbReference>
<reference evidence="3 5" key="1">
    <citation type="submission" date="2014-10" db="EMBL/GenBank/DDBJ databases">
        <title>Draft genome of phytase producing Bacillus ginsengihumi strain M2.11.</title>
        <authorList>
            <person name="Toymentseva A."/>
            <person name="Boulygina E.A."/>
            <person name="Kazakov S.V."/>
            <person name="Kayumov I."/>
            <person name="Suleimanova A.D."/>
            <person name="Mardanova A.M."/>
            <person name="Maria S.N."/>
            <person name="Sergey M.Y."/>
            <person name="Sharipova M.R."/>
        </authorList>
    </citation>
    <scope>NUCLEOTIDE SEQUENCE [LARGE SCALE GENOMIC DNA]</scope>
    <source>
        <strain evidence="3 5">M2.11</strain>
    </source>
</reference>
<keyword evidence="1 2" id="KW-0812">Transmembrane</keyword>
<feature type="transmembrane region" description="Helical" evidence="2">
    <location>
        <begin position="21"/>
        <end position="46"/>
    </location>
</feature>
<dbReference type="Proteomes" id="UP000476934">
    <property type="component" value="Unassembled WGS sequence"/>
</dbReference>
<keyword evidence="2" id="KW-1133">Transmembrane helix</keyword>
<evidence type="ECO:0000256" key="1">
    <source>
        <dbReference type="PIRNR" id="PIRNR038973"/>
    </source>
</evidence>
<comment type="caution">
    <text evidence="3">The sequence shown here is derived from an EMBL/GenBank/DDBJ whole genome shotgun (WGS) entry which is preliminary data.</text>
</comment>
<accession>A0A0A6VEM6</accession>
<dbReference type="OrthoDB" id="2065033at2"/>
<feature type="transmembrane region" description="Helical" evidence="2">
    <location>
        <begin position="84"/>
        <end position="107"/>
    </location>
</feature>
<dbReference type="NCBIfam" id="TIGR02831">
    <property type="entry name" value="spo_II_M"/>
    <property type="match status" value="1"/>
</dbReference>
<keyword evidence="6" id="KW-1185">Reference proteome</keyword>
<protein>
    <recommendedName>
        <fullName evidence="1">Stage II sporulation protein M</fullName>
    </recommendedName>
</protein>